<dbReference type="OrthoDB" id="5493802at2"/>
<dbReference type="GO" id="GO:0006788">
    <property type="term" value="P:heme oxidation"/>
    <property type="evidence" value="ECO:0007669"/>
    <property type="project" value="InterPro"/>
</dbReference>
<feature type="binding site" evidence="4">
    <location>
        <position position="10"/>
    </location>
    <ligand>
        <name>heme b</name>
        <dbReference type="ChEBI" id="CHEBI:60344"/>
    </ligand>
</feature>
<dbReference type="PRINTS" id="PR00088">
    <property type="entry name" value="HAEMOXYGNASE"/>
</dbReference>
<organism evidence="6 7">
    <name type="scientific">Pseudaquabacterium pictum</name>
    <dbReference type="NCBI Taxonomy" id="2315236"/>
    <lineage>
        <taxon>Bacteria</taxon>
        <taxon>Pseudomonadati</taxon>
        <taxon>Pseudomonadota</taxon>
        <taxon>Betaproteobacteria</taxon>
        <taxon>Burkholderiales</taxon>
        <taxon>Sphaerotilaceae</taxon>
        <taxon>Pseudaquabacterium</taxon>
    </lineage>
</organism>
<evidence type="ECO:0000313" key="7">
    <source>
        <dbReference type="Proteomes" id="UP000301751"/>
    </source>
</evidence>
<feature type="binding site" evidence="4">
    <location>
        <position position="128"/>
    </location>
    <ligand>
        <name>heme b</name>
        <dbReference type="ChEBI" id="CHEBI:60344"/>
    </ligand>
</feature>
<gene>
    <name evidence="6" type="primary">ho1</name>
    <name evidence="6" type="ORF">AQPW35_44460</name>
</gene>
<keyword evidence="7" id="KW-1185">Reference proteome</keyword>
<feature type="binding site" description="axial binding residue" evidence="5">
    <location>
        <position position="17"/>
    </location>
    <ligand>
        <name>heme b</name>
        <dbReference type="ChEBI" id="CHEBI:60344"/>
    </ligand>
    <ligandPart>
        <name>Fe</name>
        <dbReference type="ChEBI" id="CHEBI:18248"/>
    </ligandPart>
</feature>
<evidence type="ECO:0000256" key="5">
    <source>
        <dbReference type="PIRSR" id="PIRSR000343-2"/>
    </source>
</evidence>
<evidence type="ECO:0000256" key="4">
    <source>
        <dbReference type="PIRSR" id="PIRSR000343-1"/>
    </source>
</evidence>
<protein>
    <submittedName>
        <fullName evidence="6">Heme oxygenase</fullName>
    </submittedName>
</protein>
<dbReference type="Gene3D" id="1.20.910.10">
    <property type="entry name" value="Heme oxygenase-like"/>
    <property type="match status" value="1"/>
</dbReference>
<dbReference type="InterPro" id="IPR016084">
    <property type="entry name" value="Haem_Oase-like_multi-hlx"/>
</dbReference>
<accession>A0A480B052</accession>
<dbReference type="EMBL" id="BJCL01000016">
    <property type="protein sequence ID" value="GCL65365.1"/>
    <property type="molecule type" value="Genomic_DNA"/>
</dbReference>
<dbReference type="GO" id="GO:0004392">
    <property type="term" value="F:heme oxygenase (decyclizing) activity"/>
    <property type="evidence" value="ECO:0007669"/>
    <property type="project" value="InterPro"/>
</dbReference>
<dbReference type="Proteomes" id="UP000301751">
    <property type="component" value="Unassembled WGS sequence"/>
</dbReference>
<reference evidence="7" key="1">
    <citation type="submission" date="2019-03" db="EMBL/GenBank/DDBJ databases">
        <title>Aquabacterium pictum sp.nov., the first bacteriochlorophyll a-containing freshwater bacterium in the genus Aquabacterium of the class Betaproteobacteria.</title>
        <authorList>
            <person name="Hirose S."/>
            <person name="Tank M."/>
            <person name="Hara E."/>
            <person name="Tamaki H."/>
            <person name="Takaichi S."/>
            <person name="Haruta S."/>
            <person name="Hanada S."/>
        </authorList>
    </citation>
    <scope>NUCLEOTIDE SEQUENCE [LARGE SCALE GENOMIC DNA]</scope>
    <source>
        <strain evidence="7">W35</strain>
    </source>
</reference>
<evidence type="ECO:0000256" key="1">
    <source>
        <dbReference type="ARBA" id="ARBA00022617"/>
    </source>
</evidence>
<name>A0A480B052_9BURK</name>
<dbReference type="PANTHER" id="PTHR10720:SF0">
    <property type="entry name" value="HEME OXYGENASE"/>
    <property type="match status" value="1"/>
</dbReference>
<proteinExistence type="predicted"/>
<sequence>MNLGLAQRLRDGTSAWHAAAERAGVMPALLRGTLPAAGFWQLQRNLLLVYQALEAGLEQHAAHPQLAPLQLGPLARSAALQTDLADLAPLAATADTAVLLHADAATVYVQRLQTLADQQPPVLAAHAYVRYLGDLAGGQALRRVAQRAYGLQGDTGTRFFDFGPPAQVAQRGQALRRALDGLVLDEATAQALVAEAQWAFAQHVRLFEELAGPVH</sequence>
<keyword evidence="2 5" id="KW-0479">Metal-binding</keyword>
<dbReference type="SUPFAM" id="SSF48613">
    <property type="entry name" value="Heme oxygenase-like"/>
    <property type="match status" value="1"/>
</dbReference>
<evidence type="ECO:0000256" key="3">
    <source>
        <dbReference type="ARBA" id="ARBA00023004"/>
    </source>
</evidence>
<dbReference type="Pfam" id="PF01126">
    <property type="entry name" value="Heme_oxygenase"/>
    <property type="match status" value="1"/>
</dbReference>
<evidence type="ECO:0000313" key="6">
    <source>
        <dbReference type="EMBL" id="GCL65365.1"/>
    </source>
</evidence>
<dbReference type="RefSeq" id="WP_137735082.1">
    <property type="nucleotide sequence ID" value="NZ_BJCL01000016.1"/>
</dbReference>
<keyword evidence="3 5" id="KW-0408">Iron</keyword>
<dbReference type="GO" id="GO:0046872">
    <property type="term" value="F:metal ion binding"/>
    <property type="evidence" value="ECO:0007669"/>
    <property type="project" value="UniProtKB-KW"/>
</dbReference>
<dbReference type="AlphaFoldDB" id="A0A480B052"/>
<evidence type="ECO:0000256" key="2">
    <source>
        <dbReference type="ARBA" id="ARBA00022723"/>
    </source>
</evidence>
<dbReference type="InterPro" id="IPR016053">
    <property type="entry name" value="Haem_Oase-like"/>
</dbReference>
<dbReference type="PANTHER" id="PTHR10720">
    <property type="entry name" value="HEME OXYGENASE"/>
    <property type="match status" value="1"/>
</dbReference>
<dbReference type="CDD" id="cd19165">
    <property type="entry name" value="HemeO"/>
    <property type="match status" value="1"/>
</dbReference>
<comment type="caution">
    <text evidence="6">The sequence shown here is derived from an EMBL/GenBank/DDBJ whole genome shotgun (WGS) entry which is preliminary data.</text>
</comment>
<dbReference type="PIRSF" id="PIRSF000343">
    <property type="entry name" value="Haem_Oase"/>
    <property type="match status" value="1"/>
</dbReference>
<keyword evidence="1 4" id="KW-0349">Heme</keyword>
<dbReference type="InterPro" id="IPR002051">
    <property type="entry name" value="Haem_Oase"/>
</dbReference>
<feature type="binding site" evidence="4">
    <location>
        <position position="176"/>
    </location>
    <ligand>
        <name>heme b</name>
        <dbReference type="ChEBI" id="CHEBI:60344"/>
    </ligand>
</feature>